<protein>
    <submittedName>
        <fullName evidence="1">Uncharacterized protein</fullName>
    </submittedName>
</protein>
<reference evidence="1" key="1">
    <citation type="submission" date="2021-05" db="EMBL/GenBank/DDBJ databases">
        <authorList>
            <person name="Pan Q."/>
            <person name="Jouanno E."/>
            <person name="Zahm M."/>
            <person name="Klopp C."/>
            <person name="Cabau C."/>
            <person name="Louis A."/>
            <person name="Berthelot C."/>
            <person name="Parey E."/>
            <person name="Roest Crollius H."/>
            <person name="Montfort J."/>
            <person name="Robinson-Rechavi M."/>
            <person name="Bouchez O."/>
            <person name="Lampietro C."/>
            <person name="Lopez Roques C."/>
            <person name="Donnadieu C."/>
            <person name="Postlethwait J."/>
            <person name="Bobe J."/>
            <person name="Dillon D."/>
            <person name="Chandos A."/>
            <person name="von Hippel F."/>
            <person name="Guiguen Y."/>
        </authorList>
    </citation>
    <scope>NUCLEOTIDE SEQUENCE</scope>
    <source>
        <strain evidence="1">YG-Jan2019</strain>
    </source>
</reference>
<dbReference type="EMBL" id="CM055763">
    <property type="protein sequence ID" value="KAJ7985670.1"/>
    <property type="molecule type" value="Genomic_DNA"/>
</dbReference>
<sequence length="84" mass="9116">MGLTDGKKEEKEGMAASKEDEMIADFISVYTAEAWHSIVAARARQKKAIEKARSQENTVHPVEVTAIAMETVKQTHLGGTGTVT</sequence>
<dbReference type="Proteomes" id="UP001157502">
    <property type="component" value="Chromosome 36"/>
</dbReference>
<evidence type="ECO:0000313" key="1">
    <source>
        <dbReference type="EMBL" id="KAJ7985670.1"/>
    </source>
</evidence>
<evidence type="ECO:0000313" key="2">
    <source>
        <dbReference type="Proteomes" id="UP001157502"/>
    </source>
</evidence>
<organism evidence="1 2">
    <name type="scientific">Dallia pectoralis</name>
    <name type="common">Alaska blackfish</name>
    <dbReference type="NCBI Taxonomy" id="75939"/>
    <lineage>
        <taxon>Eukaryota</taxon>
        <taxon>Metazoa</taxon>
        <taxon>Chordata</taxon>
        <taxon>Craniata</taxon>
        <taxon>Vertebrata</taxon>
        <taxon>Euteleostomi</taxon>
        <taxon>Actinopterygii</taxon>
        <taxon>Neopterygii</taxon>
        <taxon>Teleostei</taxon>
        <taxon>Protacanthopterygii</taxon>
        <taxon>Esociformes</taxon>
        <taxon>Umbridae</taxon>
        <taxon>Dallia</taxon>
    </lineage>
</organism>
<comment type="caution">
    <text evidence="1">The sequence shown here is derived from an EMBL/GenBank/DDBJ whole genome shotgun (WGS) entry which is preliminary data.</text>
</comment>
<accession>A0ACC2F304</accession>
<proteinExistence type="predicted"/>
<name>A0ACC2F304_DALPE</name>
<keyword evidence="2" id="KW-1185">Reference proteome</keyword>
<gene>
    <name evidence="1" type="ORF">DPEC_G00354470</name>
</gene>